<organism evidence="8 9">
    <name type="scientific">Fodinibius salsisoli</name>
    <dbReference type="NCBI Taxonomy" id="2820877"/>
    <lineage>
        <taxon>Bacteria</taxon>
        <taxon>Pseudomonadati</taxon>
        <taxon>Balneolota</taxon>
        <taxon>Balneolia</taxon>
        <taxon>Balneolales</taxon>
        <taxon>Balneolaceae</taxon>
        <taxon>Fodinibius</taxon>
    </lineage>
</organism>
<sequence>MPKEKLDHQKISSLGIPEKATSYYDTIETGLMLRHSAAGSKTFCYRYRFNGKKRRYTIGQFPGISLRKAREKVRELKVEVNNGFDPQVEKRKKRYQPESKDFQELVDIYKKRYLPTLRESTQAEYNRILDNELLPELKGLPVTEISEHHIRSILETKAIKDGSPTMANRIRAVLSSLFKFAIKKLGIKISNNPVKATSPYKSGENKRNRVYDEEEIRNLWSFFEKQNPAIEAIFKMLLLTGQRKTETMRMKWSDIEMEKPYKRTRFDDEGNEYSEAFLANVWTIPAENAKNKRSHEIPLSKMPMDIIKEMQSISEGGEYVFKSPRKDKKPVVSLRSAVQRIQKYSKVSDFRLHDLRRTVATYMAESGTSPMVIGKVLNHKGLAKENSITARYNRHDYMDQKRQALNRWNSRLKIILNKRK</sequence>
<evidence type="ECO:0000256" key="5">
    <source>
        <dbReference type="PROSITE-ProRule" id="PRU01248"/>
    </source>
</evidence>
<dbReference type="RefSeq" id="WP_265767615.1">
    <property type="nucleotide sequence ID" value="NZ_JAGGJA010000017.1"/>
</dbReference>
<keyword evidence="9" id="KW-1185">Reference proteome</keyword>
<dbReference type="InterPro" id="IPR025166">
    <property type="entry name" value="Integrase_DNA_bind_dom"/>
</dbReference>
<dbReference type="CDD" id="cd00801">
    <property type="entry name" value="INT_P4_C"/>
    <property type="match status" value="1"/>
</dbReference>
<reference evidence="8 9" key="1">
    <citation type="submission" date="2021-03" db="EMBL/GenBank/DDBJ databases">
        <title>Aliifodinibius sp. nov., a new bacterium isolated from saline soil.</title>
        <authorList>
            <person name="Galisteo C."/>
            <person name="De La Haba R."/>
            <person name="Sanchez-Porro C."/>
            <person name="Ventosa A."/>
        </authorList>
    </citation>
    <scope>NUCLEOTIDE SEQUENCE [LARGE SCALE GENOMIC DNA]</scope>
    <source>
        <strain evidence="8 9">1BSP15-2V2</strain>
    </source>
</reference>
<dbReference type="Pfam" id="PF00589">
    <property type="entry name" value="Phage_integrase"/>
    <property type="match status" value="1"/>
</dbReference>
<evidence type="ECO:0000313" key="8">
    <source>
        <dbReference type="EMBL" id="MCW9708807.1"/>
    </source>
</evidence>
<dbReference type="Pfam" id="PF13356">
    <property type="entry name" value="Arm-DNA-bind_3"/>
    <property type="match status" value="1"/>
</dbReference>
<dbReference type="Gene3D" id="3.30.160.390">
    <property type="entry name" value="Integrase, DNA-binding domain"/>
    <property type="match status" value="1"/>
</dbReference>
<name>A0ABT3PSF8_9BACT</name>
<dbReference type="InterPro" id="IPR011010">
    <property type="entry name" value="DNA_brk_join_enz"/>
</dbReference>
<gene>
    <name evidence="8" type="ORF">J6I44_18245</name>
</gene>
<dbReference type="PANTHER" id="PTHR30629">
    <property type="entry name" value="PROPHAGE INTEGRASE"/>
    <property type="match status" value="1"/>
</dbReference>
<dbReference type="PANTHER" id="PTHR30629:SF2">
    <property type="entry name" value="PROPHAGE INTEGRASE INTS-RELATED"/>
    <property type="match status" value="1"/>
</dbReference>
<protein>
    <submittedName>
        <fullName evidence="8">Tyrosine-type recombinase/integrase</fullName>
    </submittedName>
</protein>
<feature type="domain" description="Tyr recombinase" evidence="6">
    <location>
        <begin position="206"/>
        <end position="406"/>
    </location>
</feature>
<dbReference type="InterPro" id="IPR050808">
    <property type="entry name" value="Phage_Integrase"/>
</dbReference>
<evidence type="ECO:0000259" key="6">
    <source>
        <dbReference type="PROSITE" id="PS51898"/>
    </source>
</evidence>
<evidence type="ECO:0000256" key="3">
    <source>
        <dbReference type="ARBA" id="ARBA00023125"/>
    </source>
</evidence>
<evidence type="ECO:0000313" key="9">
    <source>
        <dbReference type="Proteomes" id="UP001207918"/>
    </source>
</evidence>
<dbReference type="InterPro" id="IPR013762">
    <property type="entry name" value="Integrase-like_cat_sf"/>
</dbReference>
<keyword evidence="4" id="KW-0233">DNA recombination</keyword>
<keyword evidence="3 5" id="KW-0238">DNA-binding</keyword>
<dbReference type="SUPFAM" id="SSF56349">
    <property type="entry name" value="DNA breaking-rejoining enzymes"/>
    <property type="match status" value="1"/>
</dbReference>
<dbReference type="PROSITE" id="PS51900">
    <property type="entry name" value="CB"/>
    <property type="match status" value="1"/>
</dbReference>
<dbReference type="EMBL" id="JAGGJA010000017">
    <property type="protein sequence ID" value="MCW9708807.1"/>
    <property type="molecule type" value="Genomic_DNA"/>
</dbReference>
<proteinExistence type="inferred from homology"/>
<dbReference type="InterPro" id="IPR044068">
    <property type="entry name" value="CB"/>
</dbReference>
<dbReference type="InterPro" id="IPR053876">
    <property type="entry name" value="Phage_int_M"/>
</dbReference>
<dbReference type="Gene3D" id="1.10.443.10">
    <property type="entry name" value="Intergrase catalytic core"/>
    <property type="match status" value="1"/>
</dbReference>
<accession>A0ABT3PSF8</accession>
<dbReference type="PROSITE" id="PS51898">
    <property type="entry name" value="TYR_RECOMBINASE"/>
    <property type="match status" value="1"/>
</dbReference>
<keyword evidence="2" id="KW-0229">DNA integration</keyword>
<comment type="similarity">
    <text evidence="1">Belongs to the 'phage' integrase family.</text>
</comment>
<dbReference type="InterPro" id="IPR002104">
    <property type="entry name" value="Integrase_catalytic"/>
</dbReference>
<evidence type="ECO:0000259" key="7">
    <source>
        <dbReference type="PROSITE" id="PS51900"/>
    </source>
</evidence>
<feature type="domain" description="Core-binding (CB)" evidence="7">
    <location>
        <begin position="100"/>
        <end position="182"/>
    </location>
</feature>
<dbReference type="Pfam" id="PF22022">
    <property type="entry name" value="Phage_int_M"/>
    <property type="match status" value="1"/>
</dbReference>
<dbReference type="InterPro" id="IPR010998">
    <property type="entry name" value="Integrase_recombinase_N"/>
</dbReference>
<dbReference type="Gene3D" id="1.10.150.130">
    <property type="match status" value="1"/>
</dbReference>
<dbReference type="Proteomes" id="UP001207918">
    <property type="component" value="Unassembled WGS sequence"/>
</dbReference>
<evidence type="ECO:0000256" key="1">
    <source>
        <dbReference type="ARBA" id="ARBA00008857"/>
    </source>
</evidence>
<evidence type="ECO:0000256" key="4">
    <source>
        <dbReference type="ARBA" id="ARBA00023172"/>
    </source>
</evidence>
<evidence type="ECO:0000256" key="2">
    <source>
        <dbReference type="ARBA" id="ARBA00022908"/>
    </source>
</evidence>
<dbReference type="InterPro" id="IPR038488">
    <property type="entry name" value="Integrase_DNA-bd_sf"/>
</dbReference>
<comment type="caution">
    <text evidence="8">The sequence shown here is derived from an EMBL/GenBank/DDBJ whole genome shotgun (WGS) entry which is preliminary data.</text>
</comment>